<feature type="chain" id="PRO_5025341380" evidence="1">
    <location>
        <begin position="24"/>
        <end position="99"/>
    </location>
</feature>
<proteinExistence type="predicted"/>
<reference evidence="2" key="1">
    <citation type="submission" date="2019-12" db="EMBL/GenBank/DDBJ databases">
        <title>An insight into the sialome of adult female Ixodes ricinus ticks feeding for 6 days.</title>
        <authorList>
            <person name="Perner J."/>
            <person name="Ribeiro J.M.C."/>
        </authorList>
    </citation>
    <scope>NUCLEOTIDE SEQUENCE</scope>
    <source>
        <strain evidence="2">Semi-engorged</strain>
        <tissue evidence="2">Salivary glands</tissue>
    </source>
</reference>
<feature type="signal peptide" evidence="1">
    <location>
        <begin position="1"/>
        <end position="23"/>
    </location>
</feature>
<evidence type="ECO:0000256" key="1">
    <source>
        <dbReference type="SAM" id="SignalP"/>
    </source>
</evidence>
<sequence>MSFNVSDSFRGLIFMMIWLRSAGLTTTVRPGLNVVMMVSSLDADSFETCFLFLVLFDCIRVKPELSSGSLIMMLESSDMLDASDDCAALPASWIMVFVP</sequence>
<keyword evidence="1" id="KW-0732">Signal</keyword>
<organism evidence="2">
    <name type="scientific">Ixodes ricinus</name>
    <name type="common">Common tick</name>
    <name type="synonym">Acarus ricinus</name>
    <dbReference type="NCBI Taxonomy" id="34613"/>
    <lineage>
        <taxon>Eukaryota</taxon>
        <taxon>Metazoa</taxon>
        <taxon>Ecdysozoa</taxon>
        <taxon>Arthropoda</taxon>
        <taxon>Chelicerata</taxon>
        <taxon>Arachnida</taxon>
        <taxon>Acari</taxon>
        <taxon>Parasitiformes</taxon>
        <taxon>Ixodida</taxon>
        <taxon>Ixodoidea</taxon>
        <taxon>Ixodidae</taxon>
        <taxon>Ixodinae</taxon>
        <taxon>Ixodes</taxon>
    </lineage>
</organism>
<dbReference type="AlphaFoldDB" id="A0A6B0U5V9"/>
<dbReference type="EMBL" id="GIFC01005816">
    <property type="protein sequence ID" value="MXU87899.1"/>
    <property type="molecule type" value="Transcribed_RNA"/>
</dbReference>
<evidence type="ECO:0000313" key="2">
    <source>
        <dbReference type="EMBL" id="MXU87899.1"/>
    </source>
</evidence>
<name>A0A6B0U5V9_IXORI</name>
<accession>A0A6B0U5V9</accession>
<protein>
    <submittedName>
        <fullName evidence="2">Putative secreted protein</fullName>
    </submittedName>
</protein>